<dbReference type="Proteomes" id="UP000308267">
    <property type="component" value="Unassembled WGS sequence"/>
</dbReference>
<dbReference type="EMBL" id="SJOL01006731">
    <property type="protein sequence ID" value="TGZ64441.1"/>
    <property type="molecule type" value="Genomic_DNA"/>
</dbReference>
<name>A0A4S2LLF7_OPIFE</name>
<feature type="region of interest" description="Disordered" evidence="3">
    <location>
        <begin position="386"/>
        <end position="409"/>
    </location>
</feature>
<keyword evidence="1 2" id="KW-0175">Coiled coil</keyword>
<dbReference type="AlphaFoldDB" id="A0A4S2LLF7"/>
<dbReference type="InterPro" id="IPR039902">
    <property type="entry name" value="CCDC148/CCDC112"/>
</dbReference>
<keyword evidence="5" id="KW-1185">Reference proteome</keyword>
<evidence type="ECO:0000313" key="4">
    <source>
        <dbReference type="EMBL" id="TGZ64441.1"/>
    </source>
</evidence>
<evidence type="ECO:0000256" key="3">
    <source>
        <dbReference type="SAM" id="MobiDB-lite"/>
    </source>
</evidence>
<sequence length="603" mass="70326">MDPRVKYRNVKAVNCDEVQKMTEYFKNKSKAIEEKMMALSEAREQRKAADRAREITSIWKEECIQLRAEEREINGQIRCQCYGCILDGPETANLIRTLEEEEREFQQNLVKPLWTLRDDIKVWLTRKKDNQTIPDSSSVRKLIEDMHKSVAQLKSELAHEEKQYSEESEGTCSHRHTSRLFLAPRNDMNRFSMNPKDMGIPDEAWSWKAPNDEFRAELLSEYIQIDALFFNRLSVLREQAEALLAAGENEWSVTELELVDFFCDIFQRRAGAKRNRLATHFLAMLLEHRSPAQLECLLGQRVREKHLKDHAMSIKRSWLKAREDLSIRIRASLVQACEAAEHSRMEQQQHRMQRDLCSLLREQVSRWRKQRAEMIALEEQEQSKLREQEEAVASEKRAKQAARHKATKQKVAAYKAAKMAAKAREMEKEANRLAILRDIHEKQARIDTDRLVQAEKQRLAELHRQRVLAKERVDQEASRRQSRLDCIVKKVRPVVKSDPERITSETRAWRIKLEQRRQEAELLAELEESVPSRLITSLTTFSDAQLYADRRTRLTAALHSAGLLDSDYARTLLSGVQPTVPPRKDNQTCEQLKQILNPESKGS</sequence>
<feature type="coiled-coil region" evidence="2">
    <location>
        <begin position="143"/>
        <end position="170"/>
    </location>
</feature>
<feature type="compositionally biased region" description="Basic residues" evidence="3">
    <location>
        <begin position="399"/>
        <end position="408"/>
    </location>
</feature>
<dbReference type="OrthoDB" id="448087at2759"/>
<feature type="region of interest" description="Disordered" evidence="3">
    <location>
        <begin position="577"/>
        <end position="603"/>
    </location>
</feature>
<evidence type="ECO:0000313" key="5">
    <source>
        <dbReference type="Proteomes" id="UP000308267"/>
    </source>
</evidence>
<protein>
    <recommendedName>
        <fullName evidence="6">Coiled-coil domain-containing protein 148</fullName>
    </recommendedName>
</protein>
<reference evidence="4 5" key="1">
    <citation type="journal article" date="2019" name="BMC Genomics">
        <title>New insights from Opisthorchis felineus genome: update on genomics of the epidemiologically important liver flukes.</title>
        <authorList>
            <person name="Ershov N.I."/>
            <person name="Mordvinov V.A."/>
            <person name="Prokhortchouk E.B."/>
            <person name="Pakharukova M.Y."/>
            <person name="Gunbin K.V."/>
            <person name="Ustyantsev K."/>
            <person name="Genaev M.A."/>
            <person name="Blinov A.G."/>
            <person name="Mazur A."/>
            <person name="Boulygina E."/>
            <person name="Tsygankova S."/>
            <person name="Khrameeva E."/>
            <person name="Chekanov N."/>
            <person name="Fan G."/>
            <person name="Xiao A."/>
            <person name="Zhang H."/>
            <person name="Xu X."/>
            <person name="Yang H."/>
            <person name="Solovyev V."/>
            <person name="Lee S.M."/>
            <person name="Liu X."/>
            <person name="Afonnikov D.A."/>
            <person name="Skryabin K.G."/>
        </authorList>
    </citation>
    <scope>NUCLEOTIDE SEQUENCE [LARGE SCALE GENOMIC DNA]</scope>
    <source>
        <strain evidence="4">AK-0245</strain>
        <tissue evidence="4">Whole organism</tissue>
    </source>
</reference>
<proteinExistence type="predicted"/>
<accession>A0A4S2LLF7</accession>
<comment type="caution">
    <text evidence="4">The sequence shown here is derived from an EMBL/GenBank/DDBJ whole genome shotgun (WGS) entry which is preliminary data.</text>
</comment>
<organism evidence="4 5">
    <name type="scientific">Opisthorchis felineus</name>
    <dbReference type="NCBI Taxonomy" id="147828"/>
    <lineage>
        <taxon>Eukaryota</taxon>
        <taxon>Metazoa</taxon>
        <taxon>Spiralia</taxon>
        <taxon>Lophotrochozoa</taxon>
        <taxon>Platyhelminthes</taxon>
        <taxon>Trematoda</taxon>
        <taxon>Digenea</taxon>
        <taxon>Opisthorchiida</taxon>
        <taxon>Opisthorchiata</taxon>
        <taxon>Opisthorchiidae</taxon>
        <taxon>Opisthorchis</taxon>
    </lineage>
</organism>
<evidence type="ECO:0008006" key="6">
    <source>
        <dbReference type="Google" id="ProtNLM"/>
    </source>
</evidence>
<evidence type="ECO:0000256" key="2">
    <source>
        <dbReference type="SAM" id="Coils"/>
    </source>
</evidence>
<gene>
    <name evidence="4" type="ORF">CRM22_006368</name>
</gene>
<dbReference type="PANTHER" id="PTHR21549:SF1">
    <property type="entry name" value="COILED-COIL DOMAIN-CONTAINING PROTEIN 148"/>
    <property type="match status" value="1"/>
</dbReference>
<evidence type="ECO:0000256" key="1">
    <source>
        <dbReference type="ARBA" id="ARBA00023054"/>
    </source>
</evidence>
<dbReference type="PANTHER" id="PTHR21549">
    <property type="entry name" value="MUTATED IN BLADDER CANCER 1"/>
    <property type="match status" value="1"/>
</dbReference>
<feature type="compositionally biased region" description="Basic and acidic residues" evidence="3">
    <location>
        <begin position="386"/>
        <end position="398"/>
    </location>
</feature>